<reference evidence="1" key="2">
    <citation type="submission" date="2021-04" db="EMBL/GenBank/DDBJ databases">
        <authorList>
            <person name="Gilroy R."/>
        </authorList>
    </citation>
    <scope>NUCLEOTIDE SEQUENCE</scope>
    <source>
        <strain evidence="1">CHK171-505</strain>
    </source>
</reference>
<proteinExistence type="predicted"/>
<accession>A0A9D2I048</accession>
<comment type="caution">
    <text evidence="1">The sequence shown here is derived from an EMBL/GenBank/DDBJ whole genome shotgun (WGS) entry which is preliminary data.</text>
</comment>
<evidence type="ECO:0000313" key="2">
    <source>
        <dbReference type="Proteomes" id="UP000886856"/>
    </source>
</evidence>
<sequence>MKKTKTYEISIIDKTYSKIISDETKFYTSDTSLELVFKLKETEYTFESAEIVLLNIDDRSLVTRSVAKVNNDFVYELED</sequence>
<gene>
    <name evidence="1" type="ORF">H9948_03320</name>
</gene>
<protein>
    <submittedName>
        <fullName evidence="1">Uncharacterized protein</fullName>
    </submittedName>
</protein>
<reference evidence="1" key="1">
    <citation type="journal article" date="2021" name="PeerJ">
        <title>Extensive microbial diversity within the chicken gut microbiome revealed by metagenomics and culture.</title>
        <authorList>
            <person name="Gilroy R."/>
            <person name="Ravi A."/>
            <person name="Getino M."/>
            <person name="Pursley I."/>
            <person name="Horton D.L."/>
            <person name="Alikhan N.F."/>
            <person name="Baker D."/>
            <person name="Gharbi K."/>
            <person name="Hall N."/>
            <person name="Watson M."/>
            <person name="Adriaenssens E.M."/>
            <person name="Foster-Nyarko E."/>
            <person name="Jarju S."/>
            <person name="Secka A."/>
            <person name="Antonio M."/>
            <person name="Oren A."/>
            <person name="Chaudhuri R.R."/>
            <person name="La Ragione R."/>
            <person name="Hildebrand F."/>
            <person name="Pallen M.J."/>
        </authorList>
    </citation>
    <scope>NUCLEOTIDE SEQUENCE</scope>
    <source>
        <strain evidence="1">CHK171-505</strain>
    </source>
</reference>
<name>A0A9D2I048_9LACT</name>
<dbReference type="EMBL" id="DWYW01000067">
    <property type="protein sequence ID" value="HJA89800.1"/>
    <property type="molecule type" value="Genomic_DNA"/>
</dbReference>
<feature type="non-terminal residue" evidence="1">
    <location>
        <position position="79"/>
    </location>
</feature>
<dbReference type="Proteomes" id="UP000886856">
    <property type="component" value="Unassembled WGS sequence"/>
</dbReference>
<evidence type="ECO:0000313" key="1">
    <source>
        <dbReference type="EMBL" id="HJA89800.1"/>
    </source>
</evidence>
<dbReference type="AlphaFoldDB" id="A0A9D2I048"/>
<organism evidence="1 2">
    <name type="scientific">Candidatus Jeotgalibaca merdavium</name>
    <dbReference type="NCBI Taxonomy" id="2838627"/>
    <lineage>
        <taxon>Bacteria</taxon>
        <taxon>Bacillati</taxon>
        <taxon>Bacillota</taxon>
        <taxon>Bacilli</taxon>
        <taxon>Lactobacillales</taxon>
        <taxon>Carnobacteriaceae</taxon>
        <taxon>Jeotgalibaca</taxon>
    </lineage>
</organism>